<sequence>MEEEFSGPPMNVVLELLLGFVFCISAALTVPGNFLSIHPDSEENRDQIRLSKVVAVCIHLTLWGRRKVLGPKKCYLDSAFFPEEVKILELLLLLYCCTIIIWLSDIEKYNLECRIVSLSANLDFMIFNHRAKALPLETDMKLKH</sequence>
<dbReference type="AlphaFoldDB" id="A0A7J9E4G4"/>
<dbReference type="GO" id="GO:0022890">
    <property type="term" value="F:inorganic cation transmembrane transporter activity"/>
    <property type="evidence" value="ECO:0007669"/>
    <property type="project" value="TreeGrafter"/>
</dbReference>
<organism evidence="4 5">
    <name type="scientific">Gossypium trilobum</name>
    <dbReference type="NCBI Taxonomy" id="34281"/>
    <lineage>
        <taxon>Eukaryota</taxon>
        <taxon>Viridiplantae</taxon>
        <taxon>Streptophyta</taxon>
        <taxon>Embryophyta</taxon>
        <taxon>Tracheophyta</taxon>
        <taxon>Spermatophyta</taxon>
        <taxon>Magnoliopsida</taxon>
        <taxon>eudicotyledons</taxon>
        <taxon>Gunneridae</taxon>
        <taxon>Pentapetalae</taxon>
        <taxon>rosids</taxon>
        <taxon>malvids</taxon>
        <taxon>Malvales</taxon>
        <taxon>Malvaceae</taxon>
        <taxon>Malvoideae</taxon>
        <taxon>Gossypium</taxon>
    </lineage>
</organism>
<name>A0A7J9E4G4_9ROSI</name>
<feature type="transmembrane region" description="Helical" evidence="3">
    <location>
        <begin position="12"/>
        <end position="36"/>
    </location>
</feature>
<protein>
    <recommendedName>
        <fullName evidence="6">Magnesium transporter</fullName>
    </recommendedName>
</protein>
<dbReference type="EMBL" id="JABEZW010000006">
    <property type="protein sequence ID" value="MBA0767877.1"/>
    <property type="molecule type" value="Genomic_DNA"/>
</dbReference>
<dbReference type="GO" id="GO:0005769">
    <property type="term" value="C:early endosome"/>
    <property type="evidence" value="ECO:0007669"/>
    <property type="project" value="TreeGrafter"/>
</dbReference>
<accession>A0A7J9E4G4</accession>
<dbReference type="Proteomes" id="UP000593568">
    <property type="component" value="Unassembled WGS sequence"/>
</dbReference>
<keyword evidence="3" id="KW-0812">Transmembrane</keyword>
<reference evidence="4 5" key="1">
    <citation type="journal article" date="2019" name="Genome Biol. Evol.">
        <title>Insights into the evolution of the New World diploid cottons (Gossypium, subgenus Houzingenia) based on genome sequencing.</title>
        <authorList>
            <person name="Grover C.E."/>
            <person name="Arick M.A. 2nd"/>
            <person name="Thrash A."/>
            <person name="Conover J.L."/>
            <person name="Sanders W.S."/>
            <person name="Peterson D.G."/>
            <person name="Frelichowski J.E."/>
            <person name="Scheffler J.A."/>
            <person name="Scheffler B.E."/>
            <person name="Wendel J.F."/>
        </authorList>
    </citation>
    <scope>NUCLEOTIDE SEQUENCE [LARGE SCALE GENOMIC DNA]</scope>
    <source>
        <strain evidence="4">8</strain>
        <tissue evidence="4">Leaf</tissue>
    </source>
</reference>
<dbReference type="GO" id="GO:0005794">
    <property type="term" value="C:Golgi apparatus"/>
    <property type="evidence" value="ECO:0007669"/>
    <property type="project" value="TreeGrafter"/>
</dbReference>
<dbReference type="GO" id="GO:0005886">
    <property type="term" value="C:plasma membrane"/>
    <property type="evidence" value="ECO:0007669"/>
    <property type="project" value="TreeGrafter"/>
</dbReference>
<dbReference type="PANTHER" id="PTHR21181:SF7">
    <property type="entry name" value="ER MEMBRANE PROTEIN COMPLEX SUBUNIT 5"/>
    <property type="match status" value="1"/>
</dbReference>
<keyword evidence="3" id="KW-1133">Transmembrane helix</keyword>
<evidence type="ECO:0008006" key="6">
    <source>
        <dbReference type="Google" id="ProtNLM"/>
    </source>
</evidence>
<dbReference type="GO" id="GO:0072546">
    <property type="term" value="C:EMC complex"/>
    <property type="evidence" value="ECO:0007669"/>
    <property type="project" value="TreeGrafter"/>
</dbReference>
<comment type="caution">
    <text evidence="4">The sequence shown here is derived from an EMBL/GenBank/DDBJ whole genome shotgun (WGS) entry which is preliminary data.</text>
</comment>
<proteinExistence type="predicted"/>
<keyword evidence="5" id="KW-1185">Reference proteome</keyword>
<feature type="transmembrane region" description="Helical" evidence="3">
    <location>
        <begin position="85"/>
        <end position="104"/>
    </location>
</feature>
<gene>
    <name evidence="4" type="ORF">Gotri_016730</name>
</gene>
<evidence type="ECO:0000256" key="3">
    <source>
        <dbReference type="SAM" id="Phobius"/>
    </source>
</evidence>
<evidence type="ECO:0000313" key="5">
    <source>
        <dbReference type="Proteomes" id="UP000593568"/>
    </source>
</evidence>
<evidence type="ECO:0000256" key="2">
    <source>
        <dbReference type="ARBA" id="ARBA00023136"/>
    </source>
</evidence>
<keyword evidence="2 3" id="KW-0472">Membrane</keyword>
<evidence type="ECO:0000313" key="4">
    <source>
        <dbReference type="EMBL" id="MBA0767877.1"/>
    </source>
</evidence>
<evidence type="ECO:0000256" key="1">
    <source>
        <dbReference type="ARBA" id="ARBA00004370"/>
    </source>
</evidence>
<dbReference type="PANTHER" id="PTHR21181">
    <property type="match status" value="1"/>
</dbReference>
<comment type="subcellular location">
    <subcellularLocation>
        <location evidence="1">Membrane</location>
    </subcellularLocation>
</comment>